<evidence type="ECO:0000313" key="1">
    <source>
        <dbReference type="EMBL" id="MDB1122827.1"/>
    </source>
</evidence>
<accession>A0ABT4YMQ3</accession>
<organism evidence="1 2">
    <name type="scientific">Vibrio algarum</name>
    <dbReference type="NCBI Taxonomy" id="3020714"/>
    <lineage>
        <taxon>Bacteria</taxon>
        <taxon>Pseudomonadati</taxon>
        <taxon>Pseudomonadota</taxon>
        <taxon>Gammaproteobacteria</taxon>
        <taxon>Vibrionales</taxon>
        <taxon>Vibrionaceae</taxon>
        <taxon>Vibrio</taxon>
    </lineage>
</organism>
<dbReference type="EMBL" id="JAQLOI010000001">
    <property type="protein sequence ID" value="MDB1122827.1"/>
    <property type="molecule type" value="Genomic_DNA"/>
</dbReference>
<proteinExistence type="predicted"/>
<keyword evidence="2" id="KW-1185">Reference proteome</keyword>
<protein>
    <submittedName>
        <fullName evidence="1">Uncharacterized protein</fullName>
    </submittedName>
</protein>
<gene>
    <name evidence="1" type="ORF">PGX00_03600</name>
</gene>
<sequence length="61" mass="7070">MYTPLHSINIDFSHSSEAKAFEESINVHLNAHEMGEDEFVFFFNLREQALEAIELLESLEV</sequence>
<name>A0ABT4YMQ3_9VIBR</name>
<dbReference type="RefSeq" id="WP_272132966.1">
    <property type="nucleotide sequence ID" value="NZ_JAQLOI010000001.1"/>
</dbReference>
<dbReference type="Proteomes" id="UP001210678">
    <property type="component" value="Unassembled WGS sequence"/>
</dbReference>
<comment type="caution">
    <text evidence="1">The sequence shown here is derived from an EMBL/GenBank/DDBJ whole genome shotgun (WGS) entry which is preliminary data.</text>
</comment>
<reference evidence="1 2" key="1">
    <citation type="submission" date="2023-01" db="EMBL/GenBank/DDBJ databases">
        <title>Vibrio sp. KJ40-1 sp.nov, isolated from marine algae.</title>
        <authorList>
            <person name="Butt M."/>
            <person name="Kim J.M.J."/>
            <person name="Jeon C.O.C."/>
        </authorList>
    </citation>
    <scope>NUCLEOTIDE SEQUENCE [LARGE SCALE GENOMIC DNA]</scope>
    <source>
        <strain evidence="1 2">KJ40-1</strain>
    </source>
</reference>
<evidence type="ECO:0000313" key="2">
    <source>
        <dbReference type="Proteomes" id="UP001210678"/>
    </source>
</evidence>